<dbReference type="InterPro" id="IPR045584">
    <property type="entry name" value="Pilin-like"/>
</dbReference>
<name>A0A923HTT9_9BURK</name>
<feature type="transmembrane region" description="Helical" evidence="2">
    <location>
        <begin position="12"/>
        <end position="33"/>
    </location>
</feature>
<dbReference type="EMBL" id="JACOFZ010000001">
    <property type="protein sequence ID" value="MBC3879956.1"/>
    <property type="molecule type" value="Genomic_DNA"/>
</dbReference>
<sequence length="160" mass="17370">MTKQASQRGFSFIELLASVAILAILATVAVPVMENAVRRGKERELRSALNEIRTALDAYKAASAQGKILTRPEDSGYPATLLDLVIGMDDTTRPGGPKLKFLRRVPRDPFFADASVPAVDTWGLRSFASDFDRPSAGADVFDVYSKSSAMGLNGVPYSEW</sequence>
<keyword evidence="2" id="KW-1133">Transmembrane helix</keyword>
<keyword evidence="2" id="KW-0472">Membrane</keyword>
<comment type="caution">
    <text evidence="3">The sequence shown here is derived from an EMBL/GenBank/DDBJ whole genome shotgun (WGS) entry which is preliminary data.</text>
</comment>
<gene>
    <name evidence="3" type="ORF">H8K36_01080</name>
</gene>
<dbReference type="NCBIfam" id="TIGR02532">
    <property type="entry name" value="IV_pilin_GFxxxE"/>
    <property type="match status" value="1"/>
</dbReference>
<accession>A0A923HTT9</accession>
<evidence type="ECO:0000256" key="1">
    <source>
        <dbReference type="ARBA" id="ARBA00022481"/>
    </source>
</evidence>
<reference evidence="3" key="1">
    <citation type="submission" date="2020-08" db="EMBL/GenBank/DDBJ databases">
        <title>Novel species isolated from subtropical streams in China.</title>
        <authorList>
            <person name="Lu H."/>
        </authorList>
    </citation>
    <scope>NUCLEOTIDE SEQUENCE</scope>
    <source>
        <strain evidence="3">LX22W</strain>
    </source>
</reference>
<dbReference type="InterPro" id="IPR000983">
    <property type="entry name" value="Bac_GSPG_pilin"/>
</dbReference>
<protein>
    <submittedName>
        <fullName evidence="3">Type II secretion system protein</fullName>
    </submittedName>
</protein>
<keyword evidence="4" id="KW-1185">Reference proteome</keyword>
<dbReference type="Proteomes" id="UP000627446">
    <property type="component" value="Unassembled WGS sequence"/>
</dbReference>
<dbReference type="GO" id="GO:0015628">
    <property type="term" value="P:protein secretion by the type II secretion system"/>
    <property type="evidence" value="ECO:0007669"/>
    <property type="project" value="InterPro"/>
</dbReference>
<dbReference type="SUPFAM" id="SSF54523">
    <property type="entry name" value="Pili subunits"/>
    <property type="match status" value="1"/>
</dbReference>
<dbReference type="GO" id="GO:0015627">
    <property type="term" value="C:type II protein secretion system complex"/>
    <property type="evidence" value="ECO:0007669"/>
    <property type="project" value="InterPro"/>
</dbReference>
<organism evidence="3 4">
    <name type="scientific">Undibacterium nitidum</name>
    <dbReference type="NCBI Taxonomy" id="2762298"/>
    <lineage>
        <taxon>Bacteria</taxon>
        <taxon>Pseudomonadati</taxon>
        <taxon>Pseudomonadota</taxon>
        <taxon>Betaproteobacteria</taxon>
        <taxon>Burkholderiales</taxon>
        <taxon>Oxalobacteraceae</taxon>
        <taxon>Undibacterium</taxon>
    </lineage>
</organism>
<keyword evidence="2" id="KW-0812">Transmembrane</keyword>
<proteinExistence type="predicted"/>
<dbReference type="Pfam" id="PF07963">
    <property type="entry name" value="N_methyl"/>
    <property type="match status" value="1"/>
</dbReference>
<evidence type="ECO:0000313" key="3">
    <source>
        <dbReference type="EMBL" id="MBC3879956.1"/>
    </source>
</evidence>
<evidence type="ECO:0000313" key="4">
    <source>
        <dbReference type="Proteomes" id="UP000627446"/>
    </source>
</evidence>
<dbReference type="PRINTS" id="PR00813">
    <property type="entry name" value="BCTERIALGSPG"/>
</dbReference>
<dbReference type="Gene3D" id="3.30.700.10">
    <property type="entry name" value="Glycoprotein, Type 4 Pilin"/>
    <property type="match status" value="1"/>
</dbReference>
<keyword evidence="1" id="KW-0488">Methylation</keyword>
<dbReference type="InterPro" id="IPR012902">
    <property type="entry name" value="N_methyl_site"/>
</dbReference>
<dbReference type="RefSeq" id="WP_186915491.1">
    <property type="nucleotide sequence ID" value="NZ_JACOFZ010000001.1"/>
</dbReference>
<evidence type="ECO:0000256" key="2">
    <source>
        <dbReference type="SAM" id="Phobius"/>
    </source>
</evidence>
<dbReference type="AlphaFoldDB" id="A0A923HTT9"/>